<keyword evidence="2" id="KW-0238">DNA-binding</keyword>
<dbReference type="Proteomes" id="UP000075755">
    <property type="component" value="Chromosome"/>
</dbReference>
<dbReference type="PANTHER" id="PTHR30146:SF155">
    <property type="entry name" value="ALANINE RACEMASE"/>
    <property type="match status" value="1"/>
</dbReference>
<dbReference type="GO" id="GO:0000976">
    <property type="term" value="F:transcription cis-regulatory region binding"/>
    <property type="evidence" value="ECO:0007669"/>
    <property type="project" value="TreeGrafter"/>
</dbReference>
<dbReference type="SUPFAM" id="SSF47413">
    <property type="entry name" value="lambda repressor-like DNA-binding domains"/>
    <property type="match status" value="1"/>
</dbReference>
<keyword evidence="9" id="KW-1185">Reference proteome</keyword>
<dbReference type="InterPro" id="IPR028082">
    <property type="entry name" value="Peripla_BP_I"/>
</dbReference>
<keyword evidence="1" id="KW-0805">Transcription regulation</keyword>
<gene>
    <name evidence="6" type="ORF">AA2016_0301</name>
    <name evidence="7" type="ORF">FHS67_005561</name>
</gene>
<evidence type="ECO:0000256" key="2">
    <source>
        <dbReference type="ARBA" id="ARBA00023125"/>
    </source>
</evidence>
<evidence type="ECO:0000256" key="4">
    <source>
        <dbReference type="SAM" id="MobiDB-lite"/>
    </source>
</evidence>
<dbReference type="SUPFAM" id="SSF53822">
    <property type="entry name" value="Periplasmic binding protein-like I"/>
    <property type="match status" value="1"/>
</dbReference>
<dbReference type="InterPro" id="IPR001761">
    <property type="entry name" value="Peripla_BP/Lac1_sug-bd_dom"/>
</dbReference>
<reference evidence="6 8" key="1">
    <citation type="submission" date="2016-03" db="EMBL/GenBank/DDBJ databases">
        <title>Complete genome of Aminobacter aminovorans KCTC 2477.</title>
        <authorList>
            <person name="Kim K.M."/>
        </authorList>
    </citation>
    <scope>NUCLEOTIDE SEQUENCE [LARGE SCALE GENOMIC DNA]</scope>
    <source>
        <strain evidence="6 8">KCTC 2477</strain>
    </source>
</reference>
<evidence type="ECO:0000313" key="7">
    <source>
        <dbReference type="EMBL" id="MBB3709213.1"/>
    </source>
</evidence>
<evidence type="ECO:0000313" key="6">
    <source>
        <dbReference type="EMBL" id="AMS39241.1"/>
    </source>
</evidence>
<dbReference type="Gene3D" id="1.10.260.40">
    <property type="entry name" value="lambda repressor-like DNA-binding domains"/>
    <property type="match status" value="1"/>
</dbReference>
<dbReference type="GO" id="GO:0003700">
    <property type="term" value="F:DNA-binding transcription factor activity"/>
    <property type="evidence" value="ECO:0007669"/>
    <property type="project" value="TreeGrafter"/>
</dbReference>
<dbReference type="PANTHER" id="PTHR30146">
    <property type="entry name" value="LACI-RELATED TRANSCRIPTIONAL REPRESSOR"/>
    <property type="match status" value="1"/>
</dbReference>
<dbReference type="EMBL" id="JACICB010000026">
    <property type="protein sequence ID" value="MBB3709213.1"/>
    <property type="molecule type" value="Genomic_DNA"/>
</dbReference>
<name>A0AAC9APS9_AMIAI</name>
<accession>A0AAC9APS9</accession>
<dbReference type="CDD" id="cd20009">
    <property type="entry name" value="PBP1_RafR-like"/>
    <property type="match status" value="1"/>
</dbReference>
<organism evidence="6 8">
    <name type="scientific">Aminobacter aminovorans</name>
    <name type="common">Chelatobacter heintzii</name>
    <dbReference type="NCBI Taxonomy" id="83263"/>
    <lineage>
        <taxon>Bacteria</taxon>
        <taxon>Pseudomonadati</taxon>
        <taxon>Pseudomonadota</taxon>
        <taxon>Alphaproteobacteria</taxon>
        <taxon>Hyphomicrobiales</taxon>
        <taxon>Phyllobacteriaceae</taxon>
        <taxon>Aminobacter</taxon>
    </lineage>
</organism>
<dbReference type="InterPro" id="IPR000843">
    <property type="entry name" value="HTH_LacI"/>
</dbReference>
<feature type="region of interest" description="Disordered" evidence="4">
    <location>
        <begin position="1"/>
        <end position="22"/>
    </location>
</feature>
<dbReference type="RefSeq" id="WP_067954965.1">
    <property type="nucleotide sequence ID" value="NZ_CP015005.1"/>
</dbReference>
<dbReference type="Gene3D" id="3.40.50.2300">
    <property type="match status" value="2"/>
</dbReference>
<evidence type="ECO:0000256" key="1">
    <source>
        <dbReference type="ARBA" id="ARBA00023015"/>
    </source>
</evidence>
<protein>
    <submittedName>
        <fullName evidence="7">LacI family transcriptional regulator</fullName>
    </submittedName>
</protein>
<proteinExistence type="predicted"/>
<evidence type="ECO:0000313" key="8">
    <source>
        <dbReference type="Proteomes" id="UP000075755"/>
    </source>
</evidence>
<dbReference type="CDD" id="cd01392">
    <property type="entry name" value="HTH_LacI"/>
    <property type="match status" value="1"/>
</dbReference>
<dbReference type="SMART" id="SM00354">
    <property type="entry name" value="HTH_LACI"/>
    <property type="match status" value="1"/>
</dbReference>
<dbReference type="Pfam" id="PF00532">
    <property type="entry name" value="Peripla_BP_1"/>
    <property type="match status" value="1"/>
</dbReference>
<feature type="domain" description="HTH lacI-type" evidence="5">
    <location>
        <begin position="22"/>
        <end position="76"/>
    </location>
</feature>
<dbReference type="AlphaFoldDB" id="A0AAC9APS9"/>
<dbReference type="PROSITE" id="PS50932">
    <property type="entry name" value="HTH_LACI_2"/>
    <property type="match status" value="1"/>
</dbReference>
<keyword evidence="3" id="KW-0804">Transcription</keyword>
<dbReference type="Pfam" id="PF00356">
    <property type="entry name" value="LacI"/>
    <property type="match status" value="1"/>
</dbReference>
<evidence type="ECO:0000313" key="9">
    <source>
        <dbReference type="Proteomes" id="UP000577697"/>
    </source>
</evidence>
<dbReference type="EMBL" id="CP015005">
    <property type="protein sequence ID" value="AMS39241.1"/>
    <property type="molecule type" value="Genomic_DNA"/>
</dbReference>
<dbReference type="Proteomes" id="UP000577697">
    <property type="component" value="Unassembled WGS sequence"/>
</dbReference>
<reference evidence="7 9" key="2">
    <citation type="submission" date="2020-08" db="EMBL/GenBank/DDBJ databases">
        <title>Genomic Encyclopedia of Type Strains, Phase IV (KMG-IV): sequencing the most valuable type-strain genomes for metagenomic binning, comparative biology and taxonomic classification.</title>
        <authorList>
            <person name="Goeker M."/>
        </authorList>
    </citation>
    <scope>NUCLEOTIDE SEQUENCE [LARGE SCALE GENOMIC DNA]</scope>
    <source>
        <strain evidence="7 9">DSM 10368</strain>
    </source>
</reference>
<sequence length="360" mass="39158">MNDKTPPDDNADQPAGGEANPPTLKTIAFMTGLGVTTVSRALKDAPEIGAATRQRVQLVARQIGYRPNRAGVRLRTGKTNVISLVLDTEEQVGGFVSDLIYGISEALAQTPYHLVVTPYSRNNDPLEPVRYVVETASADGVIISRTEPDDKRVRYMTERGMPFATHGRTHMGIDHAFHDFDNHAYSVEAVKKLAALGRKRLALLAPPSNLSYYHHMRDGFADALMEHGLSEVPFPMATVDHSIEDIRKQTVELMRRPNRPDAFVSGAGAGTFALVAGIEEAGFRIGQDVDIVSKQSSKLLHLLRPQLYVVNEDVRLAGAELARAVLGRIAGRDIGALQSLSKPKAVEAYETPGSGKDDTT</sequence>
<evidence type="ECO:0000259" key="5">
    <source>
        <dbReference type="PROSITE" id="PS50932"/>
    </source>
</evidence>
<dbReference type="InterPro" id="IPR010982">
    <property type="entry name" value="Lambda_DNA-bd_dom_sf"/>
</dbReference>
<evidence type="ECO:0000256" key="3">
    <source>
        <dbReference type="ARBA" id="ARBA00023163"/>
    </source>
</evidence>
<dbReference type="KEGG" id="aak:AA2016_0301"/>